<dbReference type="EMBL" id="KZ293440">
    <property type="protein sequence ID" value="PBK66633.1"/>
    <property type="molecule type" value="Genomic_DNA"/>
</dbReference>
<dbReference type="Proteomes" id="UP000218334">
    <property type="component" value="Unassembled WGS sequence"/>
</dbReference>
<protein>
    <submittedName>
        <fullName evidence="1">Uncharacterized protein</fullName>
    </submittedName>
</protein>
<keyword evidence="2" id="KW-1185">Reference proteome</keyword>
<gene>
    <name evidence="1" type="ORF">ARMSODRAFT_352435</name>
</gene>
<organism evidence="1 2">
    <name type="scientific">Armillaria solidipes</name>
    <dbReference type="NCBI Taxonomy" id="1076256"/>
    <lineage>
        <taxon>Eukaryota</taxon>
        <taxon>Fungi</taxon>
        <taxon>Dikarya</taxon>
        <taxon>Basidiomycota</taxon>
        <taxon>Agaricomycotina</taxon>
        <taxon>Agaricomycetes</taxon>
        <taxon>Agaricomycetidae</taxon>
        <taxon>Agaricales</taxon>
        <taxon>Marasmiineae</taxon>
        <taxon>Physalacriaceae</taxon>
        <taxon>Armillaria</taxon>
    </lineage>
</organism>
<reference evidence="2" key="1">
    <citation type="journal article" date="2017" name="Nat. Ecol. Evol.">
        <title>Genome expansion and lineage-specific genetic innovations in the forest pathogenic fungi Armillaria.</title>
        <authorList>
            <person name="Sipos G."/>
            <person name="Prasanna A.N."/>
            <person name="Walter M.C."/>
            <person name="O'Connor E."/>
            <person name="Balint B."/>
            <person name="Krizsan K."/>
            <person name="Kiss B."/>
            <person name="Hess J."/>
            <person name="Varga T."/>
            <person name="Slot J."/>
            <person name="Riley R."/>
            <person name="Boka B."/>
            <person name="Rigling D."/>
            <person name="Barry K."/>
            <person name="Lee J."/>
            <person name="Mihaltcheva S."/>
            <person name="LaButti K."/>
            <person name="Lipzen A."/>
            <person name="Waldron R."/>
            <person name="Moloney N.M."/>
            <person name="Sperisen C."/>
            <person name="Kredics L."/>
            <person name="Vagvoelgyi C."/>
            <person name="Patrignani A."/>
            <person name="Fitzpatrick D."/>
            <person name="Nagy I."/>
            <person name="Doyle S."/>
            <person name="Anderson J.B."/>
            <person name="Grigoriev I.V."/>
            <person name="Gueldener U."/>
            <person name="Muensterkoetter M."/>
            <person name="Nagy L.G."/>
        </authorList>
    </citation>
    <scope>NUCLEOTIDE SEQUENCE [LARGE SCALE GENOMIC DNA]</scope>
    <source>
        <strain evidence="2">28-4</strain>
    </source>
</reference>
<evidence type="ECO:0000313" key="2">
    <source>
        <dbReference type="Proteomes" id="UP000218334"/>
    </source>
</evidence>
<accession>A0A2H3BRZ3</accession>
<evidence type="ECO:0000313" key="1">
    <source>
        <dbReference type="EMBL" id="PBK66633.1"/>
    </source>
</evidence>
<name>A0A2H3BRZ3_9AGAR</name>
<dbReference type="AlphaFoldDB" id="A0A2H3BRZ3"/>
<proteinExistence type="predicted"/>
<sequence length="86" mass="9905">MEHSTMGSCLSISSLSYARAYHLGTLQAAHSWKGIRRSWINDTKTRVKAVNLDLDDCESAMQIVILMRMMVHRRRLRQILSAKPFN</sequence>